<accession>A0ABV0U253</accession>
<feature type="non-terminal residue" evidence="1">
    <location>
        <position position="1"/>
    </location>
</feature>
<reference evidence="1 2" key="1">
    <citation type="submission" date="2021-06" db="EMBL/GenBank/DDBJ databases">
        <authorList>
            <person name="Palmer J.M."/>
        </authorList>
    </citation>
    <scope>NUCLEOTIDE SEQUENCE [LARGE SCALE GENOMIC DNA]</scope>
    <source>
        <strain evidence="2">if_2019</strain>
        <tissue evidence="1">Muscle</tissue>
    </source>
</reference>
<proteinExistence type="predicted"/>
<keyword evidence="2" id="KW-1185">Reference proteome</keyword>
<gene>
    <name evidence="1" type="ORF">ILYODFUR_031349</name>
</gene>
<name>A0ABV0U253_9TELE</name>
<evidence type="ECO:0000313" key="1">
    <source>
        <dbReference type="EMBL" id="MEQ2238258.1"/>
    </source>
</evidence>
<organism evidence="1 2">
    <name type="scientific">Ilyodon furcidens</name>
    <name type="common">goldbreast splitfin</name>
    <dbReference type="NCBI Taxonomy" id="33524"/>
    <lineage>
        <taxon>Eukaryota</taxon>
        <taxon>Metazoa</taxon>
        <taxon>Chordata</taxon>
        <taxon>Craniata</taxon>
        <taxon>Vertebrata</taxon>
        <taxon>Euteleostomi</taxon>
        <taxon>Actinopterygii</taxon>
        <taxon>Neopterygii</taxon>
        <taxon>Teleostei</taxon>
        <taxon>Neoteleostei</taxon>
        <taxon>Acanthomorphata</taxon>
        <taxon>Ovalentaria</taxon>
        <taxon>Atherinomorphae</taxon>
        <taxon>Cyprinodontiformes</taxon>
        <taxon>Goodeidae</taxon>
        <taxon>Ilyodon</taxon>
    </lineage>
</organism>
<dbReference type="EMBL" id="JAHRIQ010051186">
    <property type="protein sequence ID" value="MEQ2238258.1"/>
    <property type="molecule type" value="Genomic_DNA"/>
</dbReference>
<dbReference type="Proteomes" id="UP001482620">
    <property type="component" value="Unassembled WGS sequence"/>
</dbReference>
<comment type="caution">
    <text evidence="1">The sequence shown here is derived from an EMBL/GenBank/DDBJ whole genome shotgun (WGS) entry which is preliminary data.</text>
</comment>
<protein>
    <submittedName>
        <fullName evidence="1">Uncharacterized protein</fullName>
    </submittedName>
</protein>
<evidence type="ECO:0000313" key="2">
    <source>
        <dbReference type="Proteomes" id="UP001482620"/>
    </source>
</evidence>
<sequence length="51" mass="5693">RCSYLLPDTPWTPTSKGSNCTFPVLNHDEKKVPENLVTNLSYPGRGVPLYS</sequence>